<dbReference type="PROSITE" id="PS50113">
    <property type="entry name" value="PAC"/>
    <property type="match status" value="1"/>
</dbReference>
<dbReference type="SUPFAM" id="SSF55785">
    <property type="entry name" value="PYP-like sensor domain (PAS domain)"/>
    <property type="match status" value="2"/>
</dbReference>
<feature type="domain" description="PAC" evidence="4">
    <location>
        <begin position="70"/>
        <end position="124"/>
    </location>
</feature>
<dbReference type="Proteomes" id="UP000199019">
    <property type="component" value="Unassembled WGS sequence"/>
</dbReference>
<dbReference type="Gene3D" id="3.30.450.20">
    <property type="entry name" value="PAS domain"/>
    <property type="match status" value="2"/>
</dbReference>
<dbReference type="STRING" id="587636.SAMN05216199_0239"/>
<dbReference type="PANTHER" id="PTHR43156:SF2">
    <property type="entry name" value="STAGE II SPORULATION PROTEIN E"/>
    <property type="match status" value="1"/>
</dbReference>
<evidence type="ECO:0000313" key="6">
    <source>
        <dbReference type="Proteomes" id="UP000199019"/>
    </source>
</evidence>
<keyword evidence="1" id="KW-0378">Hydrolase</keyword>
<gene>
    <name evidence="5" type="ORF">SAMN05216199_0239</name>
</gene>
<keyword evidence="6" id="KW-1185">Reference proteome</keyword>
<sequence>MLHGVVYQDTTGTIIAVNPAAAEILGAPSEALVGLRSDDPSWAATHQDGSPFPGSEHPAMEALRTGEVVPDVVMGVAHGRTGERRWLLVTAVPDAFDERGVPQRVYTMFTDMTEQRRAAGALREWDRFLRRLRDTNVLGFVFADERRIIEANEAFLSMVGYDRSDLTAGRVDWRTMTPPEWAPMDDAAIAQMRANGSCRPFEKELLDAQGRRVPVLIGAAVTGLEPLAWVTFVVDLSDRKRAEEERASLIASALEARSEAERADDRLQFLLRAGALVAAARDSDDLLQHATRLMVPTLADFAVVFTPDREGALQLAVGERLDEPDAQVLLDVLHGALDWDDAPSLRVARDHGQSRLVRDLGPHLVATLPHLTPAARAAAQSLQGASLLTAPLSVGTQRLGVLVVGRSVGRVAFAESDVPVVEELGRRLAVGLTNARAFAREHGVAETLQRSVLPDSLPAAPGLDLAVRYLPATEGVGVGGDWYDAFPLGGTLFALVIGDVVGHDLGSASAMNQIRNTLRAYAVEEADPASVLRRTNTALAKLHPDALATVFYAVLDRASGELSFANAGHPPALVATKEGAAYLFEPAGLMLGVDPDATFTTGRVRLDTECAVLLYSDGLVEDRTRPIDDGLDALARAFSGHRGSSAEAVCQAVEAALLTGASRSDDACLLAAVCVRVTGDGATVPGSAPVVVLA</sequence>
<proteinExistence type="predicted"/>
<dbReference type="Pfam" id="PF13492">
    <property type="entry name" value="GAF_3"/>
    <property type="match status" value="1"/>
</dbReference>
<organism evidence="5 6">
    <name type="scientific">Pedococcus cremeus</name>
    <dbReference type="NCBI Taxonomy" id="587636"/>
    <lineage>
        <taxon>Bacteria</taxon>
        <taxon>Bacillati</taxon>
        <taxon>Actinomycetota</taxon>
        <taxon>Actinomycetes</taxon>
        <taxon>Micrococcales</taxon>
        <taxon>Intrasporangiaceae</taxon>
        <taxon>Pedococcus</taxon>
    </lineage>
</organism>
<dbReference type="EMBL" id="FOHB01000011">
    <property type="protein sequence ID" value="SES48889.1"/>
    <property type="molecule type" value="Genomic_DNA"/>
</dbReference>
<keyword evidence="2" id="KW-0175">Coiled coil</keyword>
<dbReference type="Pfam" id="PF07228">
    <property type="entry name" value="SpoIIE"/>
    <property type="match status" value="1"/>
</dbReference>
<reference evidence="6" key="1">
    <citation type="submission" date="2016-10" db="EMBL/GenBank/DDBJ databases">
        <authorList>
            <person name="Varghese N."/>
            <person name="Submissions S."/>
        </authorList>
    </citation>
    <scope>NUCLEOTIDE SEQUENCE [LARGE SCALE GENOMIC DNA]</scope>
    <source>
        <strain evidence="6">CGMCC 1.6963</strain>
    </source>
</reference>
<dbReference type="InterPro" id="IPR035965">
    <property type="entry name" value="PAS-like_dom_sf"/>
</dbReference>
<dbReference type="InterPro" id="IPR013656">
    <property type="entry name" value="PAS_4"/>
</dbReference>
<dbReference type="SMART" id="SM00065">
    <property type="entry name" value="GAF"/>
    <property type="match status" value="1"/>
</dbReference>
<dbReference type="InterPro" id="IPR029016">
    <property type="entry name" value="GAF-like_dom_sf"/>
</dbReference>
<evidence type="ECO:0000259" key="3">
    <source>
        <dbReference type="PROSITE" id="PS50112"/>
    </source>
</evidence>
<dbReference type="InterPro" id="IPR003018">
    <property type="entry name" value="GAF"/>
</dbReference>
<dbReference type="InterPro" id="IPR052016">
    <property type="entry name" value="Bact_Sigma-Reg"/>
</dbReference>
<dbReference type="GO" id="GO:0016791">
    <property type="term" value="F:phosphatase activity"/>
    <property type="evidence" value="ECO:0007669"/>
    <property type="project" value="TreeGrafter"/>
</dbReference>
<dbReference type="PROSITE" id="PS50112">
    <property type="entry name" value="PAS"/>
    <property type="match status" value="1"/>
</dbReference>
<dbReference type="InterPro" id="IPR000700">
    <property type="entry name" value="PAS-assoc_C"/>
</dbReference>
<name>A0A1H9XS64_9MICO</name>
<dbReference type="Pfam" id="PF08448">
    <property type="entry name" value="PAS_4"/>
    <property type="match status" value="1"/>
</dbReference>
<evidence type="ECO:0000313" key="5">
    <source>
        <dbReference type="EMBL" id="SES48889.1"/>
    </source>
</evidence>
<dbReference type="AlphaFoldDB" id="A0A1H9XS64"/>
<dbReference type="Pfam" id="PF13426">
    <property type="entry name" value="PAS_9"/>
    <property type="match status" value="1"/>
</dbReference>
<dbReference type="InterPro" id="IPR001932">
    <property type="entry name" value="PPM-type_phosphatase-like_dom"/>
</dbReference>
<dbReference type="SUPFAM" id="SSF81606">
    <property type="entry name" value="PP2C-like"/>
    <property type="match status" value="1"/>
</dbReference>
<evidence type="ECO:0000256" key="1">
    <source>
        <dbReference type="ARBA" id="ARBA00022801"/>
    </source>
</evidence>
<dbReference type="InterPro" id="IPR000014">
    <property type="entry name" value="PAS"/>
</dbReference>
<evidence type="ECO:0000256" key="2">
    <source>
        <dbReference type="SAM" id="Coils"/>
    </source>
</evidence>
<dbReference type="Gene3D" id="3.60.40.10">
    <property type="entry name" value="PPM-type phosphatase domain"/>
    <property type="match status" value="1"/>
</dbReference>
<feature type="domain" description="PAS" evidence="3">
    <location>
        <begin position="1"/>
        <end position="34"/>
    </location>
</feature>
<dbReference type="NCBIfam" id="TIGR00229">
    <property type="entry name" value="sensory_box"/>
    <property type="match status" value="1"/>
</dbReference>
<feature type="coiled-coil region" evidence="2">
    <location>
        <begin position="239"/>
        <end position="273"/>
    </location>
</feature>
<dbReference type="InterPro" id="IPR036457">
    <property type="entry name" value="PPM-type-like_dom_sf"/>
</dbReference>
<dbReference type="CDD" id="cd00130">
    <property type="entry name" value="PAS"/>
    <property type="match status" value="2"/>
</dbReference>
<evidence type="ECO:0000259" key="4">
    <source>
        <dbReference type="PROSITE" id="PS50113"/>
    </source>
</evidence>
<protein>
    <submittedName>
        <fullName evidence="5">PAS domain S-box-containing protein</fullName>
    </submittedName>
</protein>
<dbReference type="PANTHER" id="PTHR43156">
    <property type="entry name" value="STAGE II SPORULATION PROTEIN E-RELATED"/>
    <property type="match status" value="1"/>
</dbReference>
<dbReference type="SMART" id="SM00331">
    <property type="entry name" value="PP2C_SIG"/>
    <property type="match status" value="1"/>
</dbReference>
<dbReference type="SUPFAM" id="SSF55781">
    <property type="entry name" value="GAF domain-like"/>
    <property type="match status" value="1"/>
</dbReference>
<accession>A0A1H9XS64</accession>
<dbReference type="Gene3D" id="3.30.450.40">
    <property type="match status" value="1"/>
</dbReference>